<dbReference type="Gene3D" id="1.20.1250.20">
    <property type="entry name" value="MFS general substrate transporter like domains"/>
    <property type="match status" value="1"/>
</dbReference>
<feature type="transmembrane region" description="Helical" evidence="5">
    <location>
        <begin position="302"/>
        <end position="321"/>
    </location>
</feature>
<keyword evidence="7" id="KW-1185">Reference proteome</keyword>
<name>A0A6A6UFQ7_9PEZI</name>
<dbReference type="InterPro" id="IPR036259">
    <property type="entry name" value="MFS_trans_sf"/>
</dbReference>
<dbReference type="GO" id="GO:0015112">
    <property type="term" value="F:nitrate transmembrane transporter activity"/>
    <property type="evidence" value="ECO:0007669"/>
    <property type="project" value="InterPro"/>
</dbReference>
<keyword evidence="4 5" id="KW-0472">Membrane</keyword>
<evidence type="ECO:0000256" key="3">
    <source>
        <dbReference type="ARBA" id="ARBA00022989"/>
    </source>
</evidence>
<reference evidence="6" key="1">
    <citation type="journal article" date="2020" name="Stud. Mycol.">
        <title>101 Dothideomycetes genomes: a test case for predicting lifestyles and emergence of pathogens.</title>
        <authorList>
            <person name="Haridas S."/>
            <person name="Albert R."/>
            <person name="Binder M."/>
            <person name="Bloem J."/>
            <person name="Labutti K."/>
            <person name="Salamov A."/>
            <person name="Andreopoulos B."/>
            <person name="Baker S."/>
            <person name="Barry K."/>
            <person name="Bills G."/>
            <person name="Bluhm B."/>
            <person name="Cannon C."/>
            <person name="Castanera R."/>
            <person name="Culley D."/>
            <person name="Daum C."/>
            <person name="Ezra D."/>
            <person name="Gonzalez J."/>
            <person name="Henrissat B."/>
            <person name="Kuo A."/>
            <person name="Liang C."/>
            <person name="Lipzen A."/>
            <person name="Lutzoni F."/>
            <person name="Magnuson J."/>
            <person name="Mondo S."/>
            <person name="Nolan M."/>
            <person name="Ohm R."/>
            <person name="Pangilinan J."/>
            <person name="Park H.-J."/>
            <person name="Ramirez L."/>
            <person name="Alfaro M."/>
            <person name="Sun H."/>
            <person name="Tritt A."/>
            <person name="Yoshinaga Y."/>
            <person name="Zwiers L.-H."/>
            <person name="Turgeon B."/>
            <person name="Goodwin S."/>
            <person name="Spatafora J."/>
            <person name="Crous P."/>
            <person name="Grigoriev I."/>
        </authorList>
    </citation>
    <scope>NUCLEOTIDE SEQUENCE</scope>
    <source>
        <strain evidence="6">CBS 115976</strain>
    </source>
</reference>
<evidence type="ECO:0000256" key="1">
    <source>
        <dbReference type="ARBA" id="ARBA00004141"/>
    </source>
</evidence>
<keyword evidence="2 5" id="KW-0812">Transmembrane</keyword>
<keyword evidence="3 5" id="KW-1133">Transmembrane helix</keyword>
<organism evidence="6 7">
    <name type="scientific">Microthyrium microscopicum</name>
    <dbReference type="NCBI Taxonomy" id="703497"/>
    <lineage>
        <taxon>Eukaryota</taxon>
        <taxon>Fungi</taxon>
        <taxon>Dikarya</taxon>
        <taxon>Ascomycota</taxon>
        <taxon>Pezizomycotina</taxon>
        <taxon>Dothideomycetes</taxon>
        <taxon>Dothideomycetes incertae sedis</taxon>
        <taxon>Microthyriales</taxon>
        <taxon>Microthyriaceae</taxon>
        <taxon>Microthyrium</taxon>
    </lineage>
</organism>
<dbReference type="Proteomes" id="UP000799302">
    <property type="component" value="Unassembled WGS sequence"/>
</dbReference>
<dbReference type="EMBL" id="MU004234">
    <property type="protein sequence ID" value="KAF2670391.1"/>
    <property type="molecule type" value="Genomic_DNA"/>
</dbReference>
<sequence length="331" mass="36025">MPAIFDHFVGHYKLSPHDAWRRAFFVPFAIIVGTAILMVVLCPDTPVGKWSERHEAVEANLRVIHEQGRHVPQSSVVYGESTGASPADSTEKVDKLAITKDVEFGKGEVTEIDAEYAHEVIEKPSAKEIFKVFISPQTVALMACYFNSFGSELAINSVLGAYYLKNFPKLGQTSSGRWAAMFGLLNVYGRPLGGIISDIIYKYTKGNLWAKKIWIHFLGVTMGVFMLAIGLANSHNQHTMIGLVAGLAFFMDASNGANFALVPHVHPQANGIVSGFVGAVGNFGGVIGAIIFRYNVTNYGKSIWILGVIAIVMNLSVAWIRPIPKGQIGGR</sequence>
<evidence type="ECO:0000313" key="6">
    <source>
        <dbReference type="EMBL" id="KAF2670391.1"/>
    </source>
</evidence>
<proteinExistence type="predicted"/>
<dbReference type="PANTHER" id="PTHR23515">
    <property type="entry name" value="HIGH-AFFINITY NITRATE TRANSPORTER 2.3"/>
    <property type="match status" value="1"/>
</dbReference>
<feature type="transmembrane region" description="Helical" evidence="5">
    <location>
        <begin position="238"/>
        <end position="261"/>
    </location>
</feature>
<dbReference type="GO" id="GO:0016020">
    <property type="term" value="C:membrane"/>
    <property type="evidence" value="ECO:0007669"/>
    <property type="project" value="UniProtKB-SubCell"/>
</dbReference>
<evidence type="ECO:0000256" key="5">
    <source>
        <dbReference type="SAM" id="Phobius"/>
    </source>
</evidence>
<dbReference type="SUPFAM" id="SSF103473">
    <property type="entry name" value="MFS general substrate transporter"/>
    <property type="match status" value="1"/>
</dbReference>
<evidence type="ECO:0000313" key="7">
    <source>
        <dbReference type="Proteomes" id="UP000799302"/>
    </source>
</evidence>
<evidence type="ECO:0000256" key="2">
    <source>
        <dbReference type="ARBA" id="ARBA00022692"/>
    </source>
</evidence>
<evidence type="ECO:0000256" key="4">
    <source>
        <dbReference type="ARBA" id="ARBA00023136"/>
    </source>
</evidence>
<gene>
    <name evidence="6" type="ORF">BT63DRAFT_478558</name>
</gene>
<feature type="transmembrane region" description="Helical" evidence="5">
    <location>
        <begin position="273"/>
        <end position="296"/>
    </location>
</feature>
<feature type="transmembrane region" description="Helical" evidence="5">
    <location>
        <begin position="176"/>
        <end position="201"/>
    </location>
</feature>
<protein>
    <submittedName>
        <fullName evidence="6">MFS general substrate transporter</fullName>
    </submittedName>
</protein>
<dbReference type="InterPro" id="IPR044772">
    <property type="entry name" value="NO3_transporter"/>
</dbReference>
<dbReference type="OrthoDB" id="434240at2759"/>
<comment type="subcellular location">
    <subcellularLocation>
        <location evidence="1">Membrane</location>
        <topology evidence="1">Multi-pass membrane protein</topology>
    </subcellularLocation>
</comment>
<feature type="transmembrane region" description="Helical" evidence="5">
    <location>
        <begin position="213"/>
        <end position="232"/>
    </location>
</feature>
<accession>A0A6A6UFQ7</accession>
<dbReference type="AlphaFoldDB" id="A0A6A6UFQ7"/>
<feature type="transmembrane region" description="Helical" evidence="5">
    <location>
        <begin position="24"/>
        <end position="43"/>
    </location>
</feature>
<feature type="transmembrane region" description="Helical" evidence="5">
    <location>
        <begin position="139"/>
        <end position="164"/>
    </location>
</feature>